<feature type="domain" description="Nuclear receptor" evidence="10">
    <location>
        <begin position="22"/>
        <end position="50"/>
    </location>
</feature>
<dbReference type="Proteomes" id="UP000268014">
    <property type="component" value="Unassembled WGS sequence"/>
</dbReference>
<evidence type="ECO:0000313" key="12">
    <source>
        <dbReference type="Proteomes" id="UP000268014"/>
    </source>
</evidence>
<keyword evidence="12" id="KW-1185">Reference proteome</keyword>
<accession>A0A0N4VY96</accession>
<evidence type="ECO:0000256" key="3">
    <source>
        <dbReference type="ARBA" id="ARBA00022771"/>
    </source>
</evidence>
<evidence type="ECO:0000256" key="4">
    <source>
        <dbReference type="ARBA" id="ARBA00022833"/>
    </source>
</evidence>
<keyword evidence="6" id="KW-0238">DNA-binding</keyword>
<dbReference type="OrthoDB" id="5771769at2759"/>
<evidence type="ECO:0000313" key="13">
    <source>
        <dbReference type="WBParaSite" id="HPLM_0000226701-mRNA-1"/>
    </source>
</evidence>
<reference evidence="13" key="1">
    <citation type="submission" date="2017-02" db="UniProtKB">
        <authorList>
            <consortium name="WormBaseParasite"/>
        </authorList>
    </citation>
    <scope>IDENTIFICATION</scope>
</reference>
<dbReference type="EMBL" id="UZAF01004334">
    <property type="protein sequence ID" value="VDO13825.1"/>
    <property type="molecule type" value="Genomic_DNA"/>
</dbReference>
<proteinExistence type="inferred from homology"/>
<evidence type="ECO:0000256" key="8">
    <source>
        <dbReference type="ARBA" id="ARBA00023170"/>
    </source>
</evidence>
<dbReference type="WBParaSite" id="HPLM_0000226701-mRNA-1">
    <property type="protein sequence ID" value="HPLM_0000226701-mRNA-1"/>
    <property type="gene ID" value="HPLM_0000226701"/>
</dbReference>
<evidence type="ECO:0000256" key="5">
    <source>
        <dbReference type="ARBA" id="ARBA00023015"/>
    </source>
</evidence>
<keyword evidence="4" id="KW-0862">Zinc</keyword>
<dbReference type="InterPro" id="IPR050274">
    <property type="entry name" value="Nuclear_hormone_rcpt_NR2"/>
</dbReference>
<dbReference type="Gene3D" id="3.30.50.10">
    <property type="entry name" value="Erythroid Transcription Factor GATA-1, subunit A"/>
    <property type="match status" value="1"/>
</dbReference>
<dbReference type="STRING" id="6290.A0A0N4VY96"/>
<evidence type="ECO:0000313" key="11">
    <source>
        <dbReference type="EMBL" id="VDO13825.1"/>
    </source>
</evidence>
<dbReference type="GO" id="GO:0008270">
    <property type="term" value="F:zinc ion binding"/>
    <property type="evidence" value="ECO:0007669"/>
    <property type="project" value="UniProtKB-KW"/>
</dbReference>
<keyword evidence="3" id="KW-0863">Zinc-finger</keyword>
<dbReference type="AlphaFoldDB" id="A0A0N4VY96"/>
<keyword evidence="5" id="KW-0805">Transcription regulation</keyword>
<evidence type="ECO:0000256" key="2">
    <source>
        <dbReference type="ARBA" id="ARBA00022723"/>
    </source>
</evidence>
<evidence type="ECO:0000256" key="7">
    <source>
        <dbReference type="ARBA" id="ARBA00023163"/>
    </source>
</evidence>
<dbReference type="Pfam" id="PF00105">
    <property type="entry name" value="zf-C4"/>
    <property type="match status" value="1"/>
</dbReference>
<dbReference type="GO" id="GO:0043565">
    <property type="term" value="F:sequence-specific DNA binding"/>
    <property type="evidence" value="ECO:0007669"/>
    <property type="project" value="InterPro"/>
</dbReference>
<dbReference type="InterPro" id="IPR013088">
    <property type="entry name" value="Znf_NHR/GATA"/>
</dbReference>
<keyword evidence="9" id="KW-0539">Nucleus</keyword>
<organism evidence="13">
    <name type="scientific">Haemonchus placei</name>
    <name type="common">Barber's pole worm</name>
    <dbReference type="NCBI Taxonomy" id="6290"/>
    <lineage>
        <taxon>Eukaryota</taxon>
        <taxon>Metazoa</taxon>
        <taxon>Ecdysozoa</taxon>
        <taxon>Nematoda</taxon>
        <taxon>Chromadorea</taxon>
        <taxon>Rhabditida</taxon>
        <taxon>Rhabditina</taxon>
        <taxon>Rhabditomorpha</taxon>
        <taxon>Strongyloidea</taxon>
        <taxon>Trichostrongylidae</taxon>
        <taxon>Haemonchus</taxon>
    </lineage>
</organism>
<reference evidence="11 12" key="2">
    <citation type="submission" date="2018-11" db="EMBL/GenBank/DDBJ databases">
        <authorList>
            <consortium name="Pathogen Informatics"/>
        </authorList>
    </citation>
    <scope>NUCLEOTIDE SEQUENCE [LARGE SCALE GENOMIC DNA]</scope>
    <source>
        <strain evidence="11 12">MHpl1</strain>
    </source>
</reference>
<dbReference type="PANTHER" id="PTHR24083">
    <property type="entry name" value="NUCLEAR HORMONE RECEPTOR"/>
    <property type="match status" value="1"/>
</dbReference>
<dbReference type="SUPFAM" id="SSF57716">
    <property type="entry name" value="Glucocorticoid receptor-like (DNA-binding domain)"/>
    <property type="match status" value="1"/>
</dbReference>
<name>A0A0N4VY96_HAEPC</name>
<keyword evidence="8" id="KW-0675">Receptor</keyword>
<sequence>MSLSSPLRSNTYSAYTTVFEAGQNDCVIDKARRNWCPSCRLAKCFRLNMNSKAVQGERGPRYAASSLLQRSAFRRDKLRGSRRGRAKTATITPGFSLDGLFMAAMFAVSQSVLLSFSTVEERRALLSERYSTFFALALATADGETSAICSYVNRSGAFAIFLIKIILQFWGGATLSPGHREGALLAPKRWVLKGPTEDN</sequence>
<dbReference type="GO" id="GO:0003700">
    <property type="term" value="F:DNA-binding transcription factor activity"/>
    <property type="evidence" value="ECO:0007669"/>
    <property type="project" value="InterPro"/>
</dbReference>
<evidence type="ECO:0000256" key="1">
    <source>
        <dbReference type="ARBA" id="ARBA00005993"/>
    </source>
</evidence>
<keyword evidence="7" id="KW-0804">Transcription</keyword>
<dbReference type="InterPro" id="IPR001628">
    <property type="entry name" value="Znf_hrmn_rcpt"/>
</dbReference>
<evidence type="ECO:0000256" key="9">
    <source>
        <dbReference type="ARBA" id="ARBA00023242"/>
    </source>
</evidence>
<keyword evidence="2" id="KW-0479">Metal-binding</keyword>
<protein>
    <submittedName>
        <fullName evidence="13">Nuclear receptor domain-containing protein</fullName>
    </submittedName>
</protein>
<comment type="similarity">
    <text evidence="1">Belongs to the nuclear hormone receptor family.</text>
</comment>
<gene>
    <name evidence="11" type="ORF">HPLM_LOCUS2264</name>
</gene>
<evidence type="ECO:0000259" key="10">
    <source>
        <dbReference type="Pfam" id="PF00105"/>
    </source>
</evidence>
<evidence type="ECO:0000256" key="6">
    <source>
        <dbReference type="ARBA" id="ARBA00023125"/>
    </source>
</evidence>